<reference evidence="1 2" key="1">
    <citation type="submission" date="2019-02" db="EMBL/GenBank/DDBJ databases">
        <title>Deep-cultivation of Planctomycetes and their phenomic and genomic characterization uncovers novel biology.</title>
        <authorList>
            <person name="Wiegand S."/>
            <person name="Jogler M."/>
            <person name="Boedeker C."/>
            <person name="Pinto D."/>
            <person name="Vollmers J."/>
            <person name="Rivas-Marin E."/>
            <person name="Kohn T."/>
            <person name="Peeters S.H."/>
            <person name="Heuer A."/>
            <person name="Rast P."/>
            <person name="Oberbeckmann S."/>
            <person name="Bunk B."/>
            <person name="Jeske O."/>
            <person name="Meyerdierks A."/>
            <person name="Storesund J.E."/>
            <person name="Kallscheuer N."/>
            <person name="Luecker S."/>
            <person name="Lage O.M."/>
            <person name="Pohl T."/>
            <person name="Merkel B.J."/>
            <person name="Hornburger P."/>
            <person name="Mueller R.-W."/>
            <person name="Bruemmer F."/>
            <person name="Labrenz M."/>
            <person name="Spormann A.M."/>
            <person name="Op Den Camp H."/>
            <person name="Overmann J."/>
            <person name="Amann R."/>
            <person name="Jetten M.S.M."/>
            <person name="Mascher T."/>
            <person name="Medema M.H."/>
            <person name="Devos D.P."/>
            <person name="Kaster A.-K."/>
            <person name="Ovreas L."/>
            <person name="Rohde M."/>
            <person name="Galperin M.Y."/>
            <person name="Jogler C."/>
        </authorList>
    </citation>
    <scope>NUCLEOTIDE SEQUENCE [LARGE SCALE GENOMIC DNA]</scope>
    <source>
        <strain evidence="1 2">Pan14r</strain>
    </source>
</reference>
<comment type="caution">
    <text evidence="1">The sequence shown here is derived from an EMBL/GenBank/DDBJ whole genome shotgun (WGS) entry which is preliminary data.</text>
</comment>
<organism evidence="1 2">
    <name type="scientific">Crateriforma conspicua</name>
    <dbReference type="NCBI Taxonomy" id="2527996"/>
    <lineage>
        <taxon>Bacteria</taxon>
        <taxon>Pseudomonadati</taxon>
        <taxon>Planctomycetota</taxon>
        <taxon>Planctomycetia</taxon>
        <taxon>Planctomycetales</taxon>
        <taxon>Planctomycetaceae</taxon>
        <taxon>Crateriforma</taxon>
    </lineage>
</organism>
<dbReference type="AlphaFoldDB" id="A0A5C5YDX2"/>
<proteinExistence type="predicted"/>
<name>A0A5C5YDX2_9PLAN</name>
<dbReference type="EMBL" id="SJPL01000001">
    <property type="protein sequence ID" value="TWT72651.1"/>
    <property type="molecule type" value="Genomic_DNA"/>
</dbReference>
<evidence type="ECO:0000313" key="2">
    <source>
        <dbReference type="Proteomes" id="UP000317238"/>
    </source>
</evidence>
<evidence type="ECO:0000313" key="1">
    <source>
        <dbReference type="EMBL" id="TWT72651.1"/>
    </source>
</evidence>
<accession>A0A5C5YDX2</accession>
<sequence length="59" mass="6525">MSPQVRKKLEKISDQTDESLSQVVRRSVAVYEMLLAETNAGGEIVIKANDGTEKHVVLI</sequence>
<evidence type="ECO:0008006" key="3">
    <source>
        <dbReference type="Google" id="ProtNLM"/>
    </source>
</evidence>
<gene>
    <name evidence="1" type="ORF">Pan14r_49710</name>
</gene>
<protein>
    <recommendedName>
        <fullName evidence="3">Ribbon-helix-helix protein CopG domain-containing protein</fullName>
    </recommendedName>
</protein>
<keyword evidence="2" id="KW-1185">Reference proteome</keyword>
<dbReference type="Proteomes" id="UP000317238">
    <property type="component" value="Unassembled WGS sequence"/>
</dbReference>